<feature type="transmembrane region" description="Helical" evidence="1">
    <location>
        <begin position="5"/>
        <end position="20"/>
    </location>
</feature>
<keyword evidence="1" id="KW-0472">Membrane</keyword>
<evidence type="ECO:0000256" key="1">
    <source>
        <dbReference type="SAM" id="Phobius"/>
    </source>
</evidence>
<reference evidence="2" key="1">
    <citation type="submission" date="2010-04" db="EMBL/GenBank/DDBJ databases">
        <title>Complete sequence of Methanocaldococcus infernus ME.</title>
        <authorList>
            <consortium name="US DOE Joint Genome Institute"/>
            <person name="Lucas S."/>
            <person name="Copeland A."/>
            <person name="Lapidus A."/>
            <person name="Cheng J.-F."/>
            <person name="Bruce D."/>
            <person name="Goodwin L."/>
            <person name="Pitluck S."/>
            <person name="Munk A.C."/>
            <person name="Detter J.C."/>
            <person name="Han C."/>
            <person name="Tapia R."/>
            <person name="Land M."/>
            <person name="Hauser L."/>
            <person name="Kyrpides N."/>
            <person name="Mikhailova N."/>
            <person name="Sieprawska-Lupa M."/>
            <person name="Whitman W.B."/>
            <person name="Woyke T."/>
        </authorList>
    </citation>
    <scope>NUCLEOTIDE SEQUENCE [LARGE SCALE GENOMIC DNA]</scope>
    <source>
        <strain evidence="2">ME</strain>
    </source>
</reference>
<feature type="transmembrane region" description="Helical" evidence="1">
    <location>
        <begin position="26"/>
        <end position="46"/>
    </location>
</feature>
<dbReference type="RefSeq" id="WP_013100645.1">
    <property type="nucleotide sequence ID" value="NC_014122.1"/>
</dbReference>
<dbReference type="KEGG" id="mif:Metin_1248"/>
<protein>
    <submittedName>
        <fullName evidence="2">Uncharacterized protein</fullName>
    </submittedName>
</protein>
<dbReference type="EMBL" id="CP002009">
    <property type="protein sequence ID" value="ADG13900.1"/>
    <property type="molecule type" value="Genomic_DNA"/>
</dbReference>
<keyword evidence="1" id="KW-0812">Transmembrane</keyword>
<keyword evidence="3" id="KW-1185">Reference proteome</keyword>
<feature type="transmembrane region" description="Helical" evidence="1">
    <location>
        <begin position="58"/>
        <end position="77"/>
    </location>
</feature>
<evidence type="ECO:0000313" key="2">
    <source>
        <dbReference type="EMBL" id="ADG13900.1"/>
    </source>
</evidence>
<gene>
    <name evidence="2" type="ordered locus">Metin_1248</name>
</gene>
<dbReference type="eggNOG" id="arCOG05098">
    <property type="taxonomic scope" value="Archaea"/>
</dbReference>
<dbReference type="Proteomes" id="UP000002061">
    <property type="component" value="Chromosome"/>
</dbReference>
<dbReference type="STRING" id="573063.Metin_1248"/>
<proteinExistence type="predicted"/>
<sequence>MKNKLLLGFSIIVLITSYLTSNYFEIFMTLLLIELLIFMSVFEYYLNYKTKVILKSTSYVLIVIFALIVLKKVYEIISR</sequence>
<accession>D5VTJ7</accession>
<organism evidence="2 3">
    <name type="scientific">Methanocaldococcus infernus (strain DSM 11812 / JCM 15783 / ME)</name>
    <dbReference type="NCBI Taxonomy" id="573063"/>
    <lineage>
        <taxon>Archaea</taxon>
        <taxon>Methanobacteriati</taxon>
        <taxon>Methanobacteriota</taxon>
        <taxon>Methanomada group</taxon>
        <taxon>Methanococci</taxon>
        <taxon>Methanococcales</taxon>
        <taxon>Methanocaldococcaceae</taxon>
        <taxon>Methanocaldococcus</taxon>
    </lineage>
</organism>
<keyword evidence="1" id="KW-1133">Transmembrane helix</keyword>
<dbReference type="GeneID" id="9132268"/>
<evidence type="ECO:0000313" key="3">
    <source>
        <dbReference type="Proteomes" id="UP000002061"/>
    </source>
</evidence>
<name>D5VTJ7_METIM</name>
<dbReference type="HOGENOM" id="CLU_2597742_0_0_2"/>
<dbReference type="AlphaFoldDB" id="D5VTJ7"/>